<sequence>MPRLIIHIGSQKTGSTSIQTFLTQVEDKLAAKGINYVSAARGPAAHNKLAYKRDTDNFPRLMRRLVREVQGAPDQTHIISAEMLFSPRMASSLTEFLPADLREETRIVGYIRRQDKFLEAMYKQVSKTGRFRGTPADYRRKRQNALNYSATFDAYANGFGRENVVVLPYEPKSFPNKNVLFHVAPYLELGEIDPADLPEKFSNITLSREVSELLGVIANHTDIDIAELIRVIIRNESEGAFYSGDSYSPAEQREIVDHYVEDNEYIRATYRPDLDQLFDCSDLEGDLASAGVPAEEQVLRLRQAQLAVFQAIGDSHTSARKDT</sequence>
<evidence type="ECO:0008006" key="3">
    <source>
        <dbReference type="Google" id="ProtNLM"/>
    </source>
</evidence>
<name>A0A547Q7U1_9RHOB</name>
<dbReference type="EMBL" id="VFSV01000006">
    <property type="protein sequence ID" value="TRD22433.1"/>
    <property type="molecule type" value="Genomic_DNA"/>
</dbReference>
<organism evidence="1 2">
    <name type="scientific">Palleronia caenipelagi</name>
    <dbReference type="NCBI Taxonomy" id="2489174"/>
    <lineage>
        <taxon>Bacteria</taxon>
        <taxon>Pseudomonadati</taxon>
        <taxon>Pseudomonadota</taxon>
        <taxon>Alphaproteobacteria</taxon>
        <taxon>Rhodobacterales</taxon>
        <taxon>Roseobacteraceae</taxon>
        <taxon>Palleronia</taxon>
    </lineage>
</organism>
<dbReference type="Gene3D" id="3.40.50.300">
    <property type="entry name" value="P-loop containing nucleotide triphosphate hydrolases"/>
    <property type="match status" value="1"/>
</dbReference>
<evidence type="ECO:0000313" key="1">
    <source>
        <dbReference type="EMBL" id="TRD22433.1"/>
    </source>
</evidence>
<reference evidence="1 2" key="1">
    <citation type="submission" date="2019-06" db="EMBL/GenBank/DDBJ databases">
        <title>Paenimaribius caenipelagi gen. nov., sp. nov., isolated from a tidal flat.</title>
        <authorList>
            <person name="Yoon J.-H."/>
        </authorList>
    </citation>
    <scope>NUCLEOTIDE SEQUENCE [LARGE SCALE GENOMIC DNA]</scope>
    <source>
        <strain evidence="1 2">JBTF-M29</strain>
    </source>
</reference>
<gene>
    <name evidence="1" type="ORF">FEV53_05080</name>
</gene>
<dbReference type="AlphaFoldDB" id="A0A547Q7U1"/>
<dbReference type="OrthoDB" id="547419at2"/>
<comment type="caution">
    <text evidence="1">The sequence shown here is derived from an EMBL/GenBank/DDBJ whole genome shotgun (WGS) entry which is preliminary data.</text>
</comment>
<dbReference type="SUPFAM" id="SSF52540">
    <property type="entry name" value="P-loop containing nucleoside triphosphate hydrolases"/>
    <property type="match status" value="1"/>
</dbReference>
<evidence type="ECO:0000313" key="2">
    <source>
        <dbReference type="Proteomes" id="UP000318590"/>
    </source>
</evidence>
<dbReference type="Proteomes" id="UP000318590">
    <property type="component" value="Unassembled WGS sequence"/>
</dbReference>
<protein>
    <recommendedName>
        <fullName evidence="3">Sulfotransferase domain-containing protein</fullName>
    </recommendedName>
</protein>
<keyword evidence="2" id="KW-1185">Reference proteome</keyword>
<proteinExistence type="predicted"/>
<dbReference type="RefSeq" id="WP_142833734.1">
    <property type="nucleotide sequence ID" value="NZ_VFSV01000006.1"/>
</dbReference>
<accession>A0A547Q7U1</accession>
<dbReference type="InterPro" id="IPR027417">
    <property type="entry name" value="P-loop_NTPase"/>
</dbReference>